<feature type="transmembrane region" description="Helical" evidence="19">
    <location>
        <begin position="148"/>
        <end position="169"/>
    </location>
</feature>
<dbReference type="InterPro" id="IPR004570">
    <property type="entry name" value="Phosphatidylglycerol_P_synth"/>
</dbReference>
<dbReference type="NCBIfam" id="TIGR00560">
    <property type="entry name" value="pgsA"/>
    <property type="match status" value="1"/>
</dbReference>
<evidence type="ECO:0000256" key="13">
    <source>
        <dbReference type="ARBA" id="ARBA00023136"/>
    </source>
</evidence>
<reference evidence="20 21" key="1">
    <citation type="submission" date="2015-01" db="EMBL/GenBank/DDBJ databases">
        <title>Complete genome of Pseudomonas batumici UCM B-321 producer of the batumin antibiotic with strong antistaphilococcal and potential anticancer activity.</title>
        <authorList>
            <person name="Klochko V.V."/>
            <person name="Zelena L.B."/>
            <person name="Elena K.A."/>
            <person name="Reva O.N."/>
        </authorList>
    </citation>
    <scope>NUCLEOTIDE SEQUENCE [LARGE SCALE GENOMIC DNA]</scope>
    <source>
        <strain evidence="20 21">UCM B-321</strain>
    </source>
</reference>
<evidence type="ECO:0000256" key="12">
    <source>
        <dbReference type="ARBA" id="ARBA00023098"/>
    </source>
</evidence>
<evidence type="ECO:0000256" key="7">
    <source>
        <dbReference type="ARBA" id="ARBA00022475"/>
    </source>
</evidence>
<evidence type="ECO:0000313" key="20">
    <source>
        <dbReference type="EMBL" id="KIH83025.1"/>
    </source>
</evidence>
<evidence type="ECO:0000256" key="17">
    <source>
        <dbReference type="NCBIfam" id="TIGR00560"/>
    </source>
</evidence>
<dbReference type="PATRIC" id="fig|226910.6.peg.3203"/>
<comment type="catalytic activity">
    <reaction evidence="16">
        <text>a CDP-1,2-diacyl-sn-glycerol + sn-glycerol 3-phosphate = a 1,2-diacyl-sn-glycero-3-phospho-(1'-sn-glycero-3'-phosphate) + CMP + H(+)</text>
        <dbReference type="Rhea" id="RHEA:12593"/>
        <dbReference type="ChEBI" id="CHEBI:15378"/>
        <dbReference type="ChEBI" id="CHEBI:57597"/>
        <dbReference type="ChEBI" id="CHEBI:58332"/>
        <dbReference type="ChEBI" id="CHEBI:60110"/>
        <dbReference type="ChEBI" id="CHEBI:60377"/>
        <dbReference type="EC" id="2.7.8.5"/>
    </reaction>
</comment>
<evidence type="ECO:0000256" key="3">
    <source>
        <dbReference type="ARBA" id="ARBA00005189"/>
    </source>
</evidence>
<accession>A0A0C2I7Z6</accession>
<comment type="subcellular location">
    <subcellularLocation>
        <location evidence="1">Cell membrane</location>
        <topology evidence="1">Multi-pass membrane protein</topology>
    </subcellularLocation>
</comment>
<evidence type="ECO:0000256" key="19">
    <source>
        <dbReference type="SAM" id="Phobius"/>
    </source>
</evidence>
<dbReference type="PIRSF" id="PIRSF000847">
    <property type="entry name" value="Phos_ph_gly_syn"/>
    <property type="match status" value="1"/>
</dbReference>
<keyword evidence="15" id="KW-1208">Phospholipid metabolism</keyword>
<evidence type="ECO:0000256" key="1">
    <source>
        <dbReference type="ARBA" id="ARBA00004651"/>
    </source>
</evidence>
<dbReference type="PROSITE" id="PS00379">
    <property type="entry name" value="CDP_ALCOHOL_P_TRANSF"/>
    <property type="match status" value="1"/>
</dbReference>
<dbReference type="RefSeq" id="WP_040068562.1">
    <property type="nucleotide sequence ID" value="NZ_JXDG01000041.1"/>
</dbReference>
<dbReference type="Proteomes" id="UP000031535">
    <property type="component" value="Unassembled WGS sequence"/>
</dbReference>
<evidence type="ECO:0000256" key="5">
    <source>
        <dbReference type="ARBA" id="ARBA00013170"/>
    </source>
</evidence>
<evidence type="ECO:0000256" key="16">
    <source>
        <dbReference type="ARBA" id="ARBA00048586"/>
    </source>
</evidence>
<comment type="pathway">
    <text evidence="3">Lipid metabolism.</text>
</comment>
<keyword evidence="9 18" id="KW-0808">Transferase</keyword>
<gene>
    <name evidence="20" type="ORF">UCMB321_3215</name>
</gene>
<dbReference type="InterPro" id="IPR050324">
    <property type="entry name" value="CDP-alcohol_PTase-I"/>
</dbReference>
<evidence type="ECO:0000256" key="10">
    <source>
        <dbReference type="ARBA" id="ARBA00022692"/>
    </source>
</evidence>
<comment type="pathway">
    <text evidence="2">Phospholipid metabolism; phosphatidylglycerol biosynthesis; phosphatidylglycerol from CDP-diacylglycerol: step 1/2.</text>
</comment>
<dbReference type="EC" id="2.7.8.5" evidence="5 17"/>
<dbReference type="AlphaFoldDB" id="A0A0C2I7Z6"/>
<evidence type="ECO:0000256" key="18">
    <source>
        <dbReference type="RuleBase" id="RU003750"/>
    </source>
</evidence>
<comment type="caution">
    <text evidence="20">The sequence shown here is derived from an EMBL/GenBank/DDBJ whole genome shotgun (WGS) entry which is preliminary data.</text>
</comment>
<name>A0A0C2I7Z6_9PSED</name>
<dbReference type="Gene3D" id="1.20.120.1760">
    <property type="match status" value="1"/>
</dbReference>
<dbReference type="InterPro" id="IPR000462">
    <property type="entry name" value="CDP-OH_P_trans"/>
</dbReference>
<dbReference type="InterPro" id="IPR048254">
    <property type="entry name" value="CDP_ALCOHOL_P_TRANSF_CS"/>
</dbReference>
<evidence type="ECO:0000256" key="4">
    <source>
        <dbReference type="ARBA" id="ARBA00010441"/>
    </source>
</evidence>
<dbReference type="PANTHER" id="PTHR14269:SF62">
    <property type="entry name" value="CDP-DIACYLGLYCEROL--GLYCEROL-3-PHOSPHATE 3-PHOSPHATIDYLTRANSFERASE 1, CHLOROPLASTIC"/>
    <property type="match status" value="1"/>
</dbReference>
<dbReference type="STRING" id="226910.UCMB321_3215"/>
<dbReference type="GO" id="GO:0046474">
    <property type="term" value="P:glycerophospholipid biosynthetic process"/>
    <property type="evidence" value="ECO:0007669"/>
    <property type="project" value="TreeGrafter"/>
</dbReference>
<dbReference type="OrthoDB" id="9796672at2"/>
<dbReference type="EMBL" id="JXDG01000041">
    <property type="protein sequence ID" value="KIH83025.1"/>
    <property type="molecule type" value="Genomic_DNA"/>
</dbReference>
<comment type="similarity">
    <text evidence="4 18">Belongs to the CDP-alcohol phosphatidyltransferase class-I family.</text>
</comment>
<organism evidence="20 21">
    <name type="scientific">Pseudomonas batumici</name>
    <dbReference type="NCBI Taxonomy" id="226910"/>
    <lineage>
        <taxon>Bacteria</taxon>
        <taxon>Pseudomonadati</taxon>
        <taxon>Pseudomonadota</taxon>
        <taxon>Gammaproteobacteria</taxon>
        <taxon>Pseudomonadales</taxon>
        <taxon>Pseudomonadaceae</taxon>
        <taxon>Pseudomonas</taxon>
    </lineage>
</organism>
<keyword evidence="14" id="KW-0594">Phospholipid biosynthesis</keyword>
<keyword evidence="12" id="KW-0443">Lipid metabolism</keyword>
<dbReference type="GO" id="GO:0005886">
    <property type="term" value="C:plasma membrane"/>
    <property type="evidence" value="ECO:0007669"/>
    <property type="project" value="UniProtKB-SubCell"/>
</dbReference>
<evidence type="ECO:0000256" key="2">
    <source>
        <dbReference type="ARBA" id="ARBA00005042"/>
    </source>
</evidence>
<proteinExistence type="inferred from homology"/>
<evidence type="ECO:0000256" key="6">
    <source>
        <dbReference type="ARBA" id="ARBA00014944"/>
    </source>
</evidence>
<dbReference type="InterPro" id="IPR043130">
    <property type="entry name" value="CDP-OH_PTrfase_TM_dom"/>
</dbReference>
<keyword evidence="13 19" id="KW-0472">Membrane</keyword>
<dbReference type="FunFam" id="1.20.120.1760:FF:000001">
    <property type="entry name" value="CDP-diacylglycerol--glycerol-3-phosphate 3-phosphatidyltransferase"/>
    <property type="match status" value="1"/>
</dbReference>
<sequence>MNIPNLITVLRVVLIPIFILLFYLPYQWSYMAASSVFAFAAATDWLDGYLARRLEQSTPFGAFLDPVADKLMVAVALVLLVQEHGNLWLTLPAAVIIGREIVVSALREWMAELGARAQVAVSNMGKWKTAAQMLALVILLANPSDFSFWVLVGYALLMAAAVLTLWSMLQYLRAAWPHLKVTAENPEKK</sequence>
<dbReference type="Pfam" id="PF01066">
    <property type="entry name" value="CDP-OH_P_transf"/>
    <property type="match status" value="1"/>
</dbReference>
<dbReference type="PANTHER" id="PTHR14269">
    <property type="entry name" value="CDP-DIACYLGLYCEROL--GLYCEROL-3-PHOSPHATE 3-PHOSPHATIDYLTRANSFERASE-RELATED"/>
    <property type="match status" value="1"/>
</dbReference>
<keyword evidence="10 19" id="KW-0812">Transmembrane</keyword>
<keyword evidence="21" id="KW-1185">Reference proteome</keyword>
<evidence type="ECO:0000313" key="21">
    <source>
        <dbReference type="Proteomes" id="UP000031535"/>
    </source>
</evidence>
<dbReference type="GO" id="GO:0008444">
    <property type="term" value="F:CDP-diacylglycerol-glycerol-3-phosphate 3-phosphatidyltransferase activity"/>
    <property type="evidence" value="ECO:0007669"/>
    <property type="project" value="UniProtKB-UniRule"/>
</dbReference>
<evidence type="ECO:0000256" key="14">
    <source>
        <dbReference type="ARBA" id="ARBA00023209"/>
    </source>
</evidence>
<keyword evidence="7" id="KW-1003">Cell membrane</keyword>
<evidence type="ECO:0000256" key="8">
    <source>
        <dbReference type="ARBA" id="ARBA00022516"/>
    </source>
</evidence>
<keyword evidence="8" id="KW-0444">Lipid biosynthesis</keyword>
<protein>
    <recommendedName>
        <fullName evidence="6 17">CDP-diacylglycerol--glycerol-3-phosphate 3-phosphatidyltransferase</fullName>
        <ecNumber evidence="5 17">2.7.8.5</ecNumber>
    </recommendedName>
</protein>
<feature type="transmembrane region" description="Helical" evidence="19">
    <location>
        <begin position="7"/>
        <end position="24"/>
    </location>
</feature>
<evidence type="ECO:0000256" key="15">
    <source>
        <dbReference type="ARBA" id="ARBA00023264"/>
    </source>
</evidence>
<evidence type="ECO:0000256" key="11">
    <source>
        <dbReference type="ARBA" id="ARBA00022989"/>
    </source>
</evidence>
<keyword evidence="11 19" id="KW-1133">Transmembrane helix</keyword>
<evidence type="ECO:0000256" key="9">
    <source>
        <dbReference type="ARBA" id="ARBA00022679"/>
    </source>
</evidence>